<evidence type="ECO:0000256" key="1">
    <source>
        <dbReference type="ARBA" id="ARBA00012261"/>
    </source>
</evidence>
<evidence type="ECO:0000313" key="4">
    <source>
        <dbReference type="Proteomes" id="UP000800096"/>
    </source>
</evidence>
<dbReference type="SUPFAM" id="SSF53328">
    <property type="entry name" value="Formyltransferase"/>
    <property type="match status" value="1"/>
</dbReference>
<dbReference type="InterPro" id="IPR041711">
    <property type="entry name" value="Met-tRNA-FMT_N"/>
</dbReference>
<sequence>MSGRWPAAVRSTAARPKHQPPLSILFCGSDHFSIASLRALLEARREDPRLIQSIHVVHRPAKPTGRGLKTLREVPIAPFAASRSLPTHQLDTFTGWTPPVPISLIVAVSFGLLIPPRVLSLSTYGGLNLHPSLLPDLRGPAPIQQAILRGHDYTGVSVQTLHPHKYDYGKILKQTPPPGTPIAPDATAQDLTEELAESGASMLVDVIKSRRYCAPVPPKGYGWYKGPITRTGRISSRDQMIGFRKHTLDHVLRVQRALGEPWAETSDGERVILHKIVEAHQVGADDSLTAPKGFFVQQGVDYPLFKMQDGKRGASLESTFAGGKKGMGNAKLMQKLTQEGRVAGKRESLLAKRESILAKRESILAKRNKGMGNADVTQKLTATT</sequence>
<dbReference type="EC" id="2.1.2.9" evidence="1"/>
<gene>
    <name evidence="3" type="ORF">BDU57DRAFT_486568</name>
</gene>
<dbReference type="InterPro" id="IPR002376">
    <property type="entry name" value="Formyl_transf_N"/>
</dbReference>
<evidence type="ECO:0000313" key="3">
    <source>
        <dbReference type="EMBL" id="KAF1922055.1"/>
    </source>
</evidence>
<name>A0A6A5R1V7_AMPQU</name>
<proteinExistence type="predicted"/>
<dbReference type="GO" id="GO:0004479">
    <property type="term" value="F:methionyl-tRNA formyltransferase activity"/>
    <property type="evidence" value="ECO:0007669"/>
    <property type="project" value="UniProtKB-EC"/>
</dbReference>
<dbReference type="PANTHER" id="PTHR11138:SF5">
    <property type="entry name" value="METHIONYL-TRNA FORMYLTRANSFERASE, MITOCHONDRIAL"/>
    <property type="match status" value="1"/>
</dbReference>
<reference evidence="3" key="1">
    <citation type="journal article" date="2020" name="Stud. Mycol.">
        <title>101 Dothideomycetes genomes: a test case for predicting lifestyles and emergence of pathogens.</title>
        <authorList>
            <person name="Haridas S."/>
            <person name="Albert R."/>
            <person name="Binder M."/>
            <person name="Bloem J."/>
            <person name="Labutti K."/>
            <person name="Salamov A."/>
            <person name="Andreopoulos B."/>
            <person name="Baker S."/>
            <person name="Barry K."/>
            <person name="Bills G."/>
            <person name="Bluhm B."/>
            <person name="Cannon C."/>
            <person name="Castanera R."/>
            <person name="Culley D."/>
            <person name="Daum C."/>
            <person name="Ezra D."/>
            <person name="Gonzalez J."/>
            <person name="Henrissat B."/>
            <person name="Kuo A."/>
            <person name="Liang C."/>
            <person name="Lipzen A."/>
            <person name="Lutzoni F."/>
            <person name="Magnuson J."/>
            <person name="Mondo S."/>
            <person name="Nolan M."/>
            <person name="Ohm R."/>
            <person name="Pangilinan J."/>
            <person name="Park H.-J."/>
            <person name="Ramirez L."/>
            <person name="Alfaro M."/>
            <person name="Sun H."/>
            <person name="Tritt A."/>
            <person name="Yoshinaga Y."/>
            <person name="Zwiers L.-H."/>
            <person name="Turgeon B."/>
            <person name="Goodwin S."/>
            <person name="Spatafora J."/>
            <person name="Crous P."/>
            <person name="Grigoriev I."/>
        </authorList>
    </citation>
    <scope>NUCLEOTIDE SEQUENCE</scope>
    <source>
        <strain evidence="3">HMLAC05119</strain>
    </source>
</reference>
<dbReference type="AlphaFoldDB" id="A0A6A5R1V7"/>
<dbReference type="Proteomes" id="UP000800096">
    <property type="component" value="Unassembled WGS sequence"/>
</dbReference>
<dbReference type="PANTHER" id="PTHR11138">
    <property type="entry name" value="METHIONYL-TRNA FORMYLTRANSFERASE"/>
    <property type="match status" value="1"/>
</dbReference>
<keyword evidence="3" id="KW-0808">Transferase</keyword>
<accession>A0A6A5R1V7</accession>
<dbReference type="OrthoDB" id="10268103at2759"/>
<dbReference type="InterPro" id="IPR036477">
    <property type="entry name" value="Formyl_transf_N_sf"/>
</dbReference>
<protein>
    <recommendedName>
        <fullName evidence="1">methionyl-tRNA formyltransferase</fullName>
        <ecNumber evidence="1">2.1.2.9</ecNumber>
    </recommendedName>
</protein>
<dbReference type="EMBL" id="ML979132">
    <property type="protein sequence ID" value="KAF1922055.1"/>
    <property type="molecule type" value="Genomic_DNA"/>
</dbReference>
<keyword evidence="4" id="KW-1185">Reference proteome</keyword>
<organism evidence="3 4">
    <name type="scientific">Ampelomyces quisqualis</name>
    <name type="common">Powdery mildew agent</name>
    <dbReference type="NCBI Taxonomy" id="50730"/>
    <lineage>
        <taxon>Eukaryota</taxon>
        <taxon>Fungi</taxon>
        <taxon>Dikarya</taxon>
        <taxon>Ascomycota</taxon>
        <taxon>Pezizomycotina</taxon>
        <taxon>Dothideomycetes</taxon>
        <taxon>Pleosporomycetidae</taxon>
        <taxon>Pleosporales</taxon>
        <taxon>Pleosporineae</taxon>
        <taxon>Phaeosphaeriaceae</taxon>
        <taxon>Ampelomyces</taxon>
    </lineage>
</organism>
<dbReference type="GO" id="GO:0005739">
    <property type="term" value="C:mitochondrion"/>
    <property type="evidence" value="ECO:0007669"/>
    <property type="project" value="TreeGrafter"/>
</dbReference>
<dbReference type="CDD" id="cd08646">
    <property type="entry name" value="FMT_core_Met-tRNA-FMT_N"/>
    <property type="match status" value="1"/>
</dbReference>
<feature type="domain" description="Formyl transferase N-terminal" evidence="2">
    <location>
        <begin position="27"/>
        <end position="207"/>
    </location>
</feature>
<dbReference type="Pfam" id="PF00551">
    <property type="entry name" value="Formyl_trans_N"/>
    <property type="match status" value="1"/>
</dbReference>
<evidence type="ECO:0000259" key="2">
    <source>
        <dbReference type="Pfam" id="PF00551"/>
    </source>
</evidence>
<dbReference type="Gene3D" id="3.40.50.12230">
    <property type="match status" value="1"/>
</dbReference>